<dbReference type="Proteomes" id="UP000236723">
    <property type="component" value="Unassembled WGS sequence"/>
</dbReference>
<accession>A0A1H6AMZ0</accession>
<sequence length="64" mass="7902">MCRDGLEYGLCFEMKNSYEDVEFWRWWRLRGAEEAWYAVKKARYPVTRTIYRPGYGRLTRWGVK</sequence>
<gene>
    <name evidence="1" type="ORF">SAMN04489712_105517</name>
</gene>
<reference evidence="2" key="1">
    <citation type="submission" date="2016-10" db="EMBL/GenBank/DDBJ databases">
        <authorList>
            <person name="Varghese N."/>
            <person name="Submissions S."/>
        </authorList>
    </citation>
    <scope>NUCLEOTIDE SEQUENCE [LARGE SCALE GENOMIC DNA]</scope>
    <source>
        <strain evidence="2">DSM 43163</strain>
    </source>
</reference>
<evidence type="ECO:0000313" key="2">
    <source>
        <dbReference type="Proteomes" id="UP000236723"/>
    </source>
</evidence>
<name>A0A1H6AMZ0_9ACTN</name>
<proteinExistence type="predicted"/>
<protein>
    <submittedName>
        <fullName evidence="1">Uncharacterized protein</fullName>
    </submittedName>
</protein>
<dbReference type="AlphaFoldDB" id="A0A1H6AMZ0"/>
<evidence type="ECO:0000313" key="1">
    <source>
        <dbReference type="EMBL" id="SEG49146.1"/>
    </source>
</evidence>
<organism evidence="1 2">
    <name type="scientific">Thermomonospora echinospora</name>
    <dbReference type="NCBI Taxonomy" id="1992"/>
    <lineage>
        <taxon>Bacteria</taxon>
        <taxon>Bacillati</taxon>
        <taxon>Actinomycetota</taxon>
        <taxon>Actinomycetes</taxon>
        <taxon>Streptosporangiales</taxon>
        <taxon>Thermomonosporaceae</taxon>
        <taxon>Thermomonospora</taxon>
    </lineage>
</organism>
<dbReference type="EMBL" id="FNVO01000005">
    <property type="protein sequence ID" value="SEG49146.1"/>
    <property type="molecule type" value="Genomic_DNA"/>
</dbReference>
<keyword evidence="2" id="KW-1185">Reference proteome</keyword>